<dbReference type="STRING" id="537006.PRABACTJOHN_00918"/>
<dbReference type="HOGENOM" id="CLU_3082819_0_0_10"/>
<reference evidence="1 2" key="1">
    <citation type="submission" date="2008-10" db="EMBL/GenBank/DDBJ databases">
        <title>Draft genome sequence of Parabacteroides johnsonii (DSM 18315).</title>
        <authorList>
            <person name="Sudarsanam P."/>
            <person name="Ley R."/>
            <person name="Guruge J."/>
            <person name="Turnbaugh P.J."/>
            <person name="Mahowald M."/>
            <person name="Liep D."/>
            <person name="Gordon J."/>
        </authorList>
    </citation>
    <scope>NUCLEOTIDE SEQUENCE [LARGE SCALE GENOMIC DNA]</scope>
    <source>
        <strain evidence="1 2">DSM 18315</strain>
    </source>
</reference>
<dbReference type="EMBL" id="ABYH01000060">
    <property type="protein sequence ID" value="EEC97685.1"/>
    <property type="molecule type" value="Genomic_DNA"/>
</dbReference>
<dbReference type="Proteomes" id="UP000005510">
    <property type="component" value="Unassembled WGS sequence"/>
</dbReference>
<dbReference type="InterPro" id="IPR008979">
    <property type="entry name" value="Galactose-bd-like_sf"/>
</dbReference>
<proteinExistence type="predicted"/>
<name>B7B7C0_9BACT</name>
<evidence type="ECO:0000313" key="1">
    <source>
        <dbReference type="EMBL" id="EEC97685.1"/>
    </source>
</evidence>
<accession>B7B7C0</accession>
<protein>
    <submittedName>
        <fullName evidence="1">Uncharacterized protein</fullName>
    </submittedName>
</protein>
<reference evidence="1 2" key="2">
    <citation type="submission" date="2008-10" db="EMBL/GenBank/DDBJ databases">
        <authorList>
            <person name="Fulton L."/>
            <person name="Clifton S."/>
            <person name="Fulton B."/>
            <person name="Xu J."/>
            <person name="Minx P."/>
            <person name="Pepin K.H."/>
            <person name="Johnson M."/>
            <person name="Bhonagiri V."/>
            <person name="Nash W.E."/>
            <person name="Mardis E.R."/>
            <person name="Wilson R.K."/>
        </authorList>
    </citation>
    <scope>NUCLEOTIDE SEQUENCE [LARGE SCALE GENOMIC DNA]</scope>
    <source>
        <strain evidence="1 2">DSM 18315</strain>
    </source>
</reference>
<organism evidence="1 2">
    <name type="scientific">Parabacteroides johnsonii DSM 18315</name>
    <dbReference type="NCBI Taxonomy" id="537006"/>
    <lineage>
        <taxon>Bacteria</taxon>
        <taxon>Pseudomonadati</taxon>
        <taxon>Bacteroidota</taxon>
        <taxon>Bacteroidia</taxon>
        <taxon>Bacteroidales</taxon>
        <taxon>Tannerellaceae</taxon>
        <taxon>Parabacteroides</taxon>
    </lineage>
</organism>
<gene>
    <name evidence="1" type="ORF">PRABACTJOHN_00918</name>
</gene>
<dbReference type="SUPFAM" id="SSF49785">
    <property type="entry name" value="Galactose-binding domain-like"/>
    <property type="match status" value="1"/>
</dbReference>
<dbReference type="AlphaFoldDB" id="B7B7C0"/>
<sequence length="52" mass="6089">MGTYQQSNRKFRTSKVNDGNWDTYWTTDRPVAKEINFHLRSERQARIGSPSG</sequence>
<comment type="caution">
    <text evidence="1">The sequence shown here is derived from an EMBL/GenBank/DDBJ whole genome shotgun (WGS) entry which is preliminary data.</text>
</comment>
<evidence type="ECO:0000313" key="2">
    <source>
        <dbReference type="Proteomes" id="UP000005510"/>
    </source>
</evidence>